<dbReference type="Proteomes" id="UP000002715">
    <property type="component" value="Chromosome"/>
</dbReference>
<dbReference type="SUPFAM" id="SSF103511">
    <property type="entry name" value="Chlorophyll a-b binding protein"/>
    <property type="match status" value="1"/>
</dbReference>
<dbReference type="STRING" id="74546.PMT9312_1509"/>
<dbReference type="AlphaFoldDB" id="Q318X6"/>
<dbReference type="EMBL" id="CP000111">
    <property type="protein sequence ID" value="ABB50569.1"/>
    <property type="molecule type" value="Genomic_DNA"/>
</dbReference>
<dbReference type="HOGENOM" id="CLU_171075_7_0_3"/>
<name>Q318X6_PROM9</name>
<gene>
    <name evidence="2" type="ordered locus">PMT9312_1509</name>
</gene>
<keyword evidence="1" id="KW-0472">Membrane</keyword>
<protein>
    <submittedName>
        <fullName evidence="2">High light inducible protein-like protein</fullName>
    </submittedName>
</protein>
<evidence type="ECO:0000313" key="2">
    <source>
        <dbReference type="EMBL" id="ABB50569.1"/>
    </source>
</evidence>
<reference evidence="3" key="1">
    <citation type="submission" date="2005-07" db="EMBL/GenBank/DDBJ databases">
        <title>Complete sequence of Prochlorococcus marinus str. MIT 9312.</title>
        <authorList>
            <consortium name="US DOE Joint Genome Institute"/>
            <person name="Copeland A."/>
            <person name="Lucas S."/>
            <person name="Lapidus A."/>
            <person name="Barry K."/>
            <person name="Detter J.C."/>
            <person name="Glavina T."/>
            <person name="Hammon N."/>
            <person name="Israni S."/>
            <person name="Pitluck S."/>
            <person name="Thiel J."/>
            <person name="Schmutz J."/>
            <person name="Larimer F."/>
            <person name="Land M."/>
            <person name="Kyrpides N."/>
            <person name="Lykidis A."/>
            <person name="Richardson P."/>
        </authorList>
    </citation>
    <scope>NUCLEOTIDE SEQUENCE [LARGE SCALE GENOMIC DNA]</scope>
    <source>
        <strain evidence="3">MIT 9312</strain>
    </source>
</reference>
<organism evidence="2 3">
    <name type="scientific">Prochlorococcus marinus (strain MIT 9312)</name>
    <dbReference type="NCBI Taxonomy" id="74546"/>
    <lineage>
        <taxon>Bacteria</taxon>
        <taxon>Bacillati</taxon>
        <taxon>Cyanobacteriota</taxon>
        <taxon>Cyanophyceae</taxon>
        <taxon>Synechococcales</taxon>
        <taxon>Prochlorococcaceae</taxon>
        <taxon>Prochlorococcus</taxon>
    </lineage>
</organism>
<proteinExistence type="predicted"/>
<accession>Q318X6</accession>
<evidence type="ECO:0000256" key="1">
    <source>
        <dbReference type="SAM" id="Phobius"/>
    </source>
</evidence>
<dbReference type="KEGG" id="pmi:PMT9312_1509"/>
<feature type="transmembrane region" description="Helical" evidence="1">
    <location>
        <begin position="27"/>
        <end position="46"/>
    </location>
</feature>
<evidence type="ECO:0000313" key="3">
    <source>
        <dbReference type="Proteomes" id="UP000002715"/>
    </source>
</evidence>
<keyword evidence="1" id="KW-0812">Transmembrane</keyword>
<keyword evidence="1" id="KW-1133">Transmembrane helix</keyword>
<sequence>MNKTNSNTKTKTIEKEKAVAETINGRFAMLGLMAAIGAYLTTGQIIPGFV</sequence>
<dbReference type="eggNOG" id="ENOG5032IU2">
    <property type="taxonomic scope" value="Bacteria"/>
</dbReference>
<dbReference type="RefSeq" id="WP_011377052.1">
    <property type="nucleotide sequence ID" value="NC_007577.1"/>
</dbReference>